<keyword evidence="11" id="KW-1185">Reference proteome</keyword>
<comment type="catalytic activity">
    <reaction evidence="8">
        <text>L-seryl-[protein] + UTP = O-(5'-uridylyl)-L-seryl-[protein] + diphosphate</text>
        <dbReference type="Rhea" id="RHEA:64604"/>
        <dbReference type="Rhea" id="RHEA-COMP:9863"/>
        <dbReference type="Rhea" id="RHEA-COMP:16635"/>
        <dbReference type="ChEBI" id="CHEBI:29999"/>
        <dbReference type="ChEBI" id="CHEBI:33019"/>
        <dbReference type="ChEBI" id="CHEBI:46398"/>
        <dbReference type="ChEBI" id="CHEBI:156051"/>
    </reaction>
</comment>
<comment type="catalytic activity">
    <reaction evidence="8">
        <text>L-tyrosyl-[protein] + UTP = O-(5'-uridylyl)-L-tyrosyl-[protein] + diphosphate</text>
        <dbReference type="Rhea" id="RHEA:83887"/>
        <dbReference type="Rhea" id="RHEA-COMP:10136"/>
        <dbReference type="Rhea" id="RHEA-COMP:20238"/>
        <dbReference type="ChEBI" id="CHEBI:33019"/>
        <dbReference type="ChEBI" id="CHEBI:46398"/>
        <dbReference type="ChEBI" id="CHEBI:46858"/>
        <dbReference type="ChEBI" id="CHEBI:90602"/>
    </reaction>
</comment>
<comment type="similarity">
    <text evidence="1 8">Belongs to the SELO family.</text>
</comment>
<evidence type="ECO:0000313" key="11">
    <source>
        <dbReference type="Proteomes" id="UP000464675"/>
    </source>
</evidence>
<dbReference type="EMBL" id="CP047491">
    <property type="protein sequence ID" value="QHQ40152.1"/>
    <property type="molecule type" value="Genomic_DNA"/>
</dbReference>
<dbReference type="GO" id="GO:0070733">
    <property type="term" value="F:AMPylase activity"/>
    <property type="evidence" value="ECO:0007669"/>
    <property type="project" value="UniProtKB-EC"/>
</dbReference>
<dbReference type="InterPro" id="IPR003846">
    <property type="entry name" value="SelO"/>
</dbReference>
<organism evidence="9 12">
    <name type="scientific">Microbulbifer hydrolyticus</name>
    <dbReference type="NCBI Taxonomy" id="48074"/>
    <lineage>
        <taxon>Bacteria</taxon>
        <taxon>Pseudomonadati</taxon>
        <taxon>Pseudomonadota</taxon>
        <taxon>Gammaproteobacteria</taxon>
        <taxon>Cellvibrionales</taxon>
        <taxon>Microbulbiferaceae</taxon>
        <taxon>Microbulbifer</taxon>
    </lineage>
</organism>
<feature type="binding site" evidence="8">
    <location>
        <position position="189"/>
    </location>
    <ligand>
        <name>ATP</name>
        <dbReference type="ChEBI" id="CHEBI:30616"/>
    </ligand>
</feature>
<dbReference type="PANTHER" id="PTHR32057">
    <property type="entry name" value="PROTEIN ADENYLYLTRANSFERASE SELO, MITOCHONDRIAL"/>
    <property type="match status" value="1"/>
</dbReference>
<dbReference type="NCBIfam" id="NF000658">
    <property type="entry name" value="PRK00029.1"/>
    <property type="match status" value="1"/>
</dbReference>
<evidence type="ECO:0000256" key="5">
    <source>
        <dbReference type="ARBA" id="ARBA00022741"/>
    </source>
</evidence>
<keyword evidence="2 8" id="KW-0808">Transferase</keyword>
<dbReference type="Proteomes" id="UP000464675">
    <property type="component" value="Chromosome"/>
</dbReference>
<feature type="binding site" evidence="8">
    <location>
        <position position="99"/>
    </location>
    <ligand>
        <name>ATP</name>
        <dbReference type="ChEBI" id="CHEBI:30616"/>
    </ligand>
</feature>
<comment type="catalytic activity">
    <reaction evidence="8">
        <text>L-tyrosyl-[protein] + ATP = O-(5'-adenylyl)-L-tyrosyl-[protein] + diphosphate</text>
        <dbReference type="Rhea" id="RHEA:54288"/>
        <dbReference type="Rhea" id="RHEA-COMP:10136"/>
        <dbReference type="Rhea" id="RHEA-COMP:13846"/>
        <dbReference type="ChEBI" id="CHEBI:30616"/>
        <dbReference type="ChEBI" id="CHEBI:33019"/>
        <dbReference type="ChEBI" id="CHEBI:46858"/>
        <dbReference type="ChEBI" id="CHEBI:83624"/>
        <dbReference type="EC" id="2.7.7.108"/>
    </reaction>
</comment>
<evidence type="ECO:0000256" key="6">
    <source>
        <dbReference type="ARBA" id="ARBA00022840"/>
    </source>
</evidence>
<keyword evidence="8" id="KW-0464">Manganese</keyword>
<dbReference type="EC" id="2.7.7.108" evidence="8"/>
<sequence length="496" mass="55075">MSKPGPSKKSLKQLHLQHHYADLGEVFGTFTAPTPIRNPHIIHINKSVMRLLGIDPAEADNPDWAQLTSGNKLFSGSKPFAMKYTGHQFGGYNPELGDGRALLLGEVENEGKRWDLHLKGAGKTPYSRFGDGRAVLRSTIREYLAGEALTALGIRSTRALCIAGSSEPVARETMETGAALIRVARSHIRFGHFEYLFYTRQLEAQKKLVEFVCAEFLPESIDKPIQDQAEALLRFTVRRSAELAAGWQSVGFAHGVLNTDNMSIIGDTFDFGPYGFLDDYEPGFICNHSDHTGRYAFDAQPGVVLWNLNALAHAFSSLLDTEVLKDCLGQFQPLLIEHYAELMRAKMGLAAEDDGDQQLCADLLQLLEQGRVDYSLFFRALSHYSGERPAATLESLVPPSEHDALGSWLRRYDQRLQKETRPAQDRSRAMLATNPKFVLRNYLAQRVIEAAEAGDYQPLGILFDLLQAPFAEHPGFEAWAEAPTDAGKHLPISCSS</sequence>
<keyword evidence="6 8" id="KW-0067">ATP-binding</keyword>
<dbReference type="RefSeq" id="WP_161859450.1">
    <property type="nucleotide sequence ID" value="NZ_CP047491.1"/>
</dbReference>
<keyword evidence="4 8" id="KW-0479">Metal-binding</keyword>
<comment type="catalytic activity">
    <reaction evidence="8">
        <text>L-threonyl-[protein] + ATP = 3-O-(5'-adenylyl)-L-threonyl-[protein] + diphosphate</text>
        <dbReference type="Rhea" id="RHEA:54292"/>
        <dbReference type="Rhea" id="RHEA-COMP:11060"/>
        <dbReference type="Rhea" id="RHEA-COMP:13847"/>
        <dbReference type="ChEBI" id="CHEBI:30013"/>
        <dbReference type="ChEBI" id="CHEBI:30616"/>
        <dbReference type="ChEBI" id="CHEBI:33019"/>
        <dbReference type="ChEBI" id="CHEBI:138113"/>
        <dbReference type="EC" id="2.7.7.108"/>
    </reaction>
</comment>
<dbReference type="OrthoDB" id="9776281at2"/>
<evidence type="ECO:0000256" key="1">
    <source>
        <dbReference type="ARBA" id="ARBA00009747"/>
    </source>
</evidence>
<evidence type="ECO:0000313" key="12">
    <source>
        <dbReference type="Proteomes" id="UP000563601"/>
    </source>
</evidence>
<feature type="binding site" evidence="8">
    <location>
        <position position="97"/>
    </location>
    <ligand>
        <name>ATP</name>
        <dbReference type="ChEBI" id="CHEBI:30616"/>
    </ligand>
</feature>
<dbReference type="PANTHER" id="PTHR32057:SF14">
    <property type="entry name" value="PROTEIN ADENYLYLTRANSFERASE SELO, MITOCHONDRIAL"/>
    <property type="match status" value="1"/>
</dbReference>
<keyword evidence="3 8" id="KW-0548">Nucleotidyltransferase</keyword>
<comment type="function">
    <text evidence="8">Nucleotidyltransferase involved in the post-translational modification of proteins. It can catalyze the addition of adenosine monophosphate (AMP) or uridine monophosphate (UMP) to a protein, resulting in modifications known as AMPylation and UMPylation.</text>
</comment>
<comment type="catalytic activity">
    <reaction evidence="8">
        <text>L-histidyl-[protein] + UTP = N(tele)-(5'-uridylyl)-L-histidyl-[protein] + diphosphate</text>
        <dbReference type="Rhea" id="RHEA:83891"/>
        <dbReference type="Rhea" id="RHEA-COMP:9745"/>
        <dbReference type="Rhea" id="RHEA-COMP:20239"/>
        <dbReference type="ChEBI" id="CHEBI:29979"/>
        <dbReference type="ChEBI" id="CHEBI:33019"/>
        <dbReference type="ChEBI" id="CHEBI:46398"/>
        <dbReference type="ChEBI" id="CHEBI:233474"/>
    </reaction>
</comment>
<evidence type="ECO:0000313" key="10">
    <source>
        <dbReference type="EMBL" id="QHQ40152.1"/>
    </source>
</evidence>
<dbReference type="AlphaFoldDB" id="A0A6P1TH57"/>
<feature type="binding site" evidence="8">
    <location>
        <position position="270"/>
    </location>
    <ligand>
        <name>ATP</name>
        <dbReference type="ChEBI" id="CHEBI:30616"/>
    </ligand>
</feature>
<keyword evidence="5 8" id="KW-0547">Nucleotide-binding</keyword>
<evidence type="ECO:0000313" key="9">
    <source>
        <dbReference type="EMBL" id="MBB5212530.1"/>
    </source>
</evidence>
<dbReference type="Pfam" id="PF02696">
    <property type="entry name" value="SelO"/>
    <property type="match status" value="1"/>
</dbReference>
<comment type="cofactor">
    <cofactor evidence="8">
        <name>Mg(2+)</name>
        <dbReference type="ChEBI" id="CHEBI:18420"/>
    </cofactor>
    <cofactor evidence="8">
        <name>Mn(2+)</name>
        <dbReference type="ChEBI" id="CHEBI:29035"/>
    </cofactor>
</comment>
<feature type="binding site" evidence="8">
    <location>
        <position position="131"/>
    </location>
    <ligand>
        <name>ATP</name>
        <dbReference type="ChEBI" id="CHEBI:30616"/>
    </ligand>
</feature>
<dbReference type="HAMAP" id="MF_00692">
    <property type="entry name" value="SelO"/>
    <property type="match status" value="1"/>
</dbReference>
<comment type="catalytic activity">
    <reaction evidence="8">
        <text>L-seryl-[protein] + ATP = 3-O-(5'-adenylyl)-L-seryl-[protein] + diphosphate</text>
        <dbReference type="Rhea" id="RHEA:58120"/>
        <dbReference type="Rhea" id="RHEA-COMP:9863"/>
        <dbReference type="Rhea" id="RHEA-COMP:15073"/>
        <dbReference type="ChEBI" id="CHEBI:29999"/>
        <dbReference type="ChEBI" id="CHEBI:30616"/>
        <dbReference type="ChEBI" id="CHEBI:33019"/>
        <dbReference type="ChEBI" id="CHEBI:142516"/>
        <dbReference type="EC" id="2.7.7.108"/>
    </reaction>
</comment>
<dbReference type="GO" id="GO:0000287">
    <property type="term" value="F:magnesium ion binding"/>
    <property type="evidence" value="ECO:0007669"/>
    <property type="project" value="UniProtKB-UniRule"/>
</dbReference>
<evidence type="ECO:0000256" key="7">
    <source>
        <dbReference type="ARBA" id="ARBA00022842"/>
    </source>
</evidence>
<feature type="binding site" evidence="8">
    <location>
        <position position="270"/>
    </location>
    <ligand>
        <name>Mg(2+)</name>
        <dbReference type="ChEBI" id="CHEBI:18420"/>
    </ligand>
</feature>
<feature type="active site" description="Proton acceptor" evidence="8">
    <location>
        <position position="260"/>
    </location>
</feature>
<feature type="binding site" evidence="8">
    <location>
        <position position="182"/>
    </location>
    <ligand>
        <name>ATP</name>
        <dbReference type="ChEBI" id="CHEBI:30616"/>
    </ligand>
</feature>
<feature type="binding site" evidence="8">
    <location>
        <position position="132"/>
    </location>
    <ligand>
        <name>ATP</name>
        <dbReference type="ChEBI" id="CHEBI:30616"/>
    </ligand>
</feature>
<name>A0A6P1TH57_9GAMM</name>
<protein>
    <recommendedName>
        <fullName evidence="8">Protein nucleotidyltransferase YdiU</fullName>
        <ecNumber evidence="8">2.7.7.-</ecNumber>
    </recommendedName>
    <alternativeName>
        <fullName evidence="8">Protein adenylyltransferase YdiU</fullName>
        <ecNumber evidence="8">2.7.7.108</ecNumber>
    </alternativeName>
    <alternativeName>
        <fullName evidence="8">Protein uridylyltransferase YdiU</fullName>
        <ecNumber evidence="8">2.7.7.-</ecNumber>
    </alternativeName>
</protein>
<gene>
    <name evidence="8" type="primary">ydiU</name>
    <name evidence="8" type="synonym">selO</name>
    <name evidence="10" type="ORF">GTQ55_14965</name>
    <name evidence="9" type="ORF">HNQ53_002755</name>
</gene>
<dbReference type="GO" id="GO:0005524">
    <property type="term" value="F:ATP binding"/>
    <property type="evidence" value="ECO:0007669"/>
    <property type="project" value="UniProtKB-UniRule"/>
</dbReference>
<evidence type="ECO:0000256" key="4">
    <source>
        <dbReference type="ARBA" id="ARBA00022723"/>
    </source>
</evidence>
<accession>A0A6P1TH57</accession>
<evidence type="ECO:0000256" key="8">
    <source>
        <dbReference type="HAMAP-Rule" id="MF_00692"/>
    </source>
</evidence>
<evidence type="ECO:0000256" key="2">
    <source>
        <dbReference type="ARBA" id="ARBA00022679"/>
    </source>
</evidence>
<dbReference type="EMBL" id="JACHHR010000003">
    <property type="protein sequence ID" value="MBB5212530.1"/>
    <property type="molecule type" value="Genomic_DNA"/>
</dbReference>
<dbReference type="EC" id="2.7.7.-" evidence="8"/>
<keyword evidence="7 8" id="KW-0460">Magnesium</keyword>
<proteinExistence type="inferred from homology"/>
<reference evidence="9 12" key="2">
    <citation type="submission" date="2020-08" db="EMBL/GenBank/DDBJ databases">
        <title>Genomic Encyclopedia of Type Strains, Phase IV (KMG-IV): sequencing the most valuable type-strain genomes for metagenomic binning, comparative biology and taxonomic classification.</title>
        <authorList>
            <person name="Goeker M."/>
        </authorList>
    </citation>
    <scope>NUCLEOTIDE SEQUENCE [LARGE SCALE GENOMIC DNA]</scope>
    <source>
        <strain evidence="9 12">DSM 11525</strain>
    </source>
</reference>
<evidence type="ECO:0000256" key="3">
    <source>
        <dbReference type="ARBA" id="ARBA00022695"/>
    </source>
</evidence>
<dbReference type="GO" id="GO:0030145">
    <property type="term" value="F:manganese ion binding"/>
    <property type="evidence" value="ECO:0007669"/>
    <property type="project" value="UniProtKB-UniRule"/>
</dbReference>
<reference evidence="10 11" key="1">
    <citation type="submission" date="2020-01" db="EMBL/GenBank/DDBJ databases">
        <title>The possibility of degradation of plastic by Microbulbifer hydrolyticus IRE-31.</title>
        <authorList>
            <person name="Liu L."/>
        </authorList>
    </citation>
    <scope>NUCLEOTIDE SEQUENCE [LARGE SCALE GENOMIC DNA]</scope>
    <source>
        <strain evidence="10 11">IRE-31</strain>
    </source>
</reference>
<feature type="binding site" evidence="8">
    <location>
        <position position="119"/>
    </location>
    <ligand>
        <name>ATP</name>
        <dbReference type="ChEBI" id="CHEBI:30616"/>
    </ligand>
</feature>
<dbReference type="Proteomes" id="UP000563601">
    <property type="component" value="Unassembled WGS sequence"/>
</dbReference>
<feature type="binding site" evidence="8">
    <location>
        <position position="100"/>
    </location>
    <ligand>
        <name>ATP</name>
        <dbReference type="ChEBI" id="CHEBI:30616"/>
    </ligand>
</feature>
<feature type="binding site" evidence="8">
    <location>
        <position position="261"/>
    </location>
    <ligand>
        <name>Mg(2+)</name>
        <dbReference type="ChEBI" id="CHEBI:18420"/>
    </ligand>
</feature>